<protein>
    <submittedName>
        <fullName evidence="2">Uncharacterized protein</fullName>
    </submittedName>
</protein>
<name>A0AAV0L6B2_9ROSI</name>
<comment type="caution">
    <text evidence="2">The sequence shown here is derived from an EMBL/GenBank/DDBJ whole genome shotgun (WGS) entry which is preliminary data.</text>
</comment>
<evidence type="ECO:0000256" key="1">
    <source>
        <dbReference type="SAM" id="Coils"/>
    </source>
</evidence>
<keyword evidence="3" id="KW-1185">Reference proteome</keyword>
<dbReference type="AlphaFoldDB" id="A0AAV0L6B2"/>
<dbReference type="Proteomes" id="UP001154282">
    <property type="component" value="Unassembled WGS sequence"/>
</dbReference>
<evidence type="ECO:0000313" key="3">
    <source>
        <dbReference type="Proteomes" id="UP001154282"/>
    </source>
</evidence>
<organism evidence="2 3">
    <name type="scientific">Linum tenue</name>
    <dbReference type="NCBI Taxonomy" id="586396"/>
    <lineage>
        <taxon>Eukaryota</taxon>
        <taxon>Viridiplantae</taxon>
        <taxon>Streptophyta</taxon>
        <taxon>Embryophyta</taxon>
        <taxon>Tracheophyta</taxon>
        <taxon>Spermatophyta</taxon>
        <taxon>Magnoliopsida</taxon>
        <taxon>eudicotyledons</taxon>
        <taxon>Gunneridae</taxon>
        <taxon>Pentapetalae</taxon>
        <taxon>rosids</taxon>
        <taxon>fabids</taxon>
        <taxon>Malpighiales</taxon>
        <taxon>Linaceae</taxon>
        <taxon>Linum</taxon>
    </lineage>
</organism>
<dbReference type="EMBL" id="CAMGYJ010000006">
    <property type="protein sequence ID" value="CAI0429655.1"/>
    <property type="molecule type" value="Genomic_DNA"/>
</dbReference>
<proteinExistence type="predicted"/>
<sequence length="388" mass="45069">MVLFDFKSDKHFVASSNRATLQVYELTNPTVNPSSIRKSHWKEVATITARDQIQSDGDEEESYDGLMFFDGHGEIEGWEVLTKLAQHLTRLQLKVSPQGFCFQDVIGLGEHRAFGLHYLRLNDLFNWSYHGIRMASITMWPRRSVLKYLVPRWEKRPTPTGGVSNEKYEELKKTVEKKDEELEKLRELLKIKDDELETLKREKDEEVKLRKGKDEELKKLREEVKKAAATTKLLVHLHLSSAKIIGRRRQVPRDTWIRSSDIQSGHFQCQPSFNGSSAQFHQANGLCLVDEDPKDWLPPPKIYVHTVTGSFDRDNWWFIKTTHPDGGLTMMAYYDGDFCRSKVYPNSYPIRLPYADTSFLVTDRPCAIFNTGREFKLAFMYRETNLLG</sequence>
<accession>A0AAV0L6B2</accession>
<gene>
    <name evidence="2" type="ORF">LITE_LOCUS22238</name>
</gene>
<keyword evidence="1" id="KW-0175">Coiled coil</keyword>
<reference evidence="2" key="1">
    <citation type="submission" date="2022-08" db="EMBL/GenBank/DDBJ databases">
        <authorList>
            <person name="Gutierrez-Valencia J."/>
        </authorList>
    </citation>
    <scope>NUCLEOTIDE SEQUENCE</scope>
</reference>
<feature type="coiled-coil region" evidence="1">
    <location>
        <begin position="165"/>
        <end position="230"/>
    </location>
</feature>
<evidence type="ECO:0000313" key="2">
    <source>
        <dbReference type="EMBL" id="CAI0429655.1"/>
    </source>
</evidence>